<dbReference type="PROSITE" id="PS51192">
    <property type="entry name" value="HELICASE_ATP_BIND_1"/>
    <property type="match status" value="1"/>
</dbReference>
<organism evidence="10 11">
    <name type="scientific">Macrococcoides caseolyticum</name>
    <dbReference type="NCBI Taxonomy" id="69966"/>
    <lineage>
        <taxon>Bacteria</taxon>
        <taxon>Bacillati</taxon>
        <taxon>Bacillota</taxon>
        <taxon>Bacilli</taxon>
        <taxon>Bacillales</taxon>
        <taxon>Staphylococcaceae</taxon>
        <taxon>Macrococcoides</taxon>
    </lineage>
</organism>
<reference evidence="10 11" key="1">
    <citation type="submission" date="2017-12" db="EMBL/GenBank/DDBJ databases">
        <title>Genomics of Macrococcus caseolyticus.</title>
        <authorList>
            <person name="MacFadyen A.C."/>
            <person name="Paterson G.K."/>
        </authorList>
    </citation>
    <scope>NUCLEOTIDE SEQUENCE [LARGE SCALE GENOMIC DNA]</scope>
    <source>
        <strain evidence="10 11">5788_EF188</strain>
    </source>
</reference>
<evidence type="ECO:0000313" key="11">
    <source>
        <dbReference type="Proteomes" id="UP000233482"/>
    </source>
</evidence>
<dbReference type="GO" id="GO:0006310">
    <property type="term" value="P:DNA recombination"/>
    <property type="evidence" value="ECO:0007669"/>
    <property type="project" value="TreeGrafter"/>
</dbReference>
<sequence>MINHDSSLKSLYILEGFSISDLEKESNKLFDFELNGFLDEHYAVGSAEKRKIVREVRNYDKEYAWVTPEEFFIYGEVIQYEFDEIIILKNNIYPGIYPHNYALKDIHKFYENNFTNPKYSATDFDEFINAIYGMVIEFNHQYYVIYNEFLSEIEEMTIRTVYHGQQPLEVTEDVNAIESNQLIDISTEQSKVIELIEKLRNTTPNYYIMFANMDEYSQIQDYLETLNNEFDGRIKVVISSSQKRIIARENDYTRILKQYWGYDGFKELPFYKNTTASREVVNISQAQIIDDIVSQAEKGMNGELPRDIFITASTGAGKSLMFQIPALYLAEQHKDKNPITIVISPLIGLMNDQTESLKRRNIKNAKTINSGISPLEKEKIKAEIKAGSIDLLYISSETLLSRGDIANLIGERPIGLFIVDEAHIVTTWGKSFRPDYWYMGSYVSKLRANQTFPIVTFTATAIVEGKNSMLDEIKSTLNLTSVIKYIGSVKKDNLLLQISNIEKEDKTKFKNDAMKIKTELTLKTVKDALKKNEKLLIYFPTIKQIHSFLKYVDTNAERTKDKIAVYYGRLAPHEKELNFNAFLNGEKPVILATKAFGMGIDVPDIKRVYHYGMTGNVLDFVQEIGRAARDPKMIGHAKVDYLQKDFNEVKKMYAMSSIKKSELLAVMDKLIKIYKANRYKRNLVINPKEFAHIFAKGETESSNDDPENKVKLALLTIENDFKNNIKYPPIVTRPGEVNGEDYILVNQDLLSTIELKKYAPFFEFVEHTNGEYYKQVYKFKTGEYWKKYYADRYSYPQFKFFMAIGDEELQFDKLLKKLPIAYNITIKEEEETKDLKRDALEILDQCEEAFRTFAVKGNHFDERQLAYQLRTILKSKFNEQFSMLLINSLLKASEVNKVSGITVLADDKFKISNTYNDIFDKLRYYVDKLFNKEISVAMPPQQYSYYIVRDKQEEINNYTIILGLLEGLGKLSYHLSSGETPTLSLRINSVYPLENAVAKPKKYTNEILNHQYTSHKIGLAMLKYLFTKEFDGDSLQDKQLKHTQWFWEQIENYFFGIIPDEVRNEVFVKKVD</sequence>
<dbReference type="GO" id="GO:0006281">
    <property type="term" value="P:DNA repair"/>
    <property type="evidence" value="ECO:0007669"/>
    <property type="project" value="TreeGrafter"/>
</dbReference>
<dbReference type="AlphaFoldDB" id="A0A855GPM3"/>
<evidence type="ECO:0000313" key="10">
    <source>
        <dbReference type="EMBL" id="PKE25748.1"/>
    </source>
</evidence>
<dbReference type="SMART" id="SM00487">
    <property type="entry name" value="DEXDc"/>
    <property type="match status" value="1"/>
</dbReference>
<dbReference type="GO" id="GO:0003677">
    <property type="term" value="F:DNA binding"/>
    <property type="evidence" value="ECO:0007669"/>
    <property type="project" value="UniProtKB-KW"/>
</dbReference>
<evidence type="ECO:0000256" key="3">
    <source>
        <dbReference type="ARBA" id="ARBA00022840"/>
    </source>
</evidence>
<evidence type="ECO:0000256" key="6">
    <source>
        <dbReference type="ARBA" id="ARBA00034617"/>
    </source>
</evidence>
<dbReference type="RefSeq" id="WP_101142970.1">
    <property type="nucleotide sequence ID" value="NZ_CP073801.1"/>
</dbReference>
<evidence type="ECO:0000256" key="2">
    <source>
        <dbReference type="ARBA" id="ARBA00022741"/>
    </source>
</evidence>
<dbReference type="InterPro" id="IPR011545">
    <property type="entry name" value="DEAD/DEAH_box_helicase_dom"/>
</dbReference>
<evidence type="ECO:0000256" key="1">
    <source>
        <dbReference type="ARBA" id="ARBA00005446"/>
    </source>
</evidence>
<dbReference type="EC" id="5.6.2.4" evidence="7"/>
<dbReference type="EMBL" id="PIXC01000018">
    <property type="protein sequence ID" value="PKE25748.1"/>
    <property type="molecule type" value="Genomic_DNA"/>
</dbReference>
<keyword evidence="5" id="KW-0413">Isomerase</keyword>
<dbReference type="GO" id="GO:0005524">
    <property type="term" value="F:ATP binding"/>
    <property type="evidence" value="ECO:0007669"/>
    <property type="project" value="UniProtKB-KW"/>
</dbReference>
<comment type="caution">
    <text evidence="10">The sequence shown here is derived from an EMBL/GenBank/DDBJ whole genome shotgun (WGS) entry which is preliminary data.</text>
</comment>
<dbReference type="InterPro" id="IPR027417">
    <property type="entry name" value="P-loop_NTPase"/>
</dbReference>
<dbReference type="GO" id="GO:0043138">
    <property type="term" value="F:3'-5' DNA helicase activity"/>
    <property type="evidence" value="ECO:0007669"/>
    <property type="project" value="UniProtKB-EC"/>
</dbReference>
<evidence type="ECO:0000256" key="7">
    <source>
        <dbReference type="ARBA" id="ARBA00034808"/>
    </source>
</evidence>
<dbReference type="CDD" id="cd17920">
    <property type="entry name" value="DEXHc_RecQ"/>
    <property type="match status" value="1"/>
</dbReference>
<comment type="catalytic activity">
    <reaction evidence="6">
        <text>Couples ATP hydrolysis with the unwinding of duplex DNA by translocating in the 3'-5' direction.</text>
        <dbReference type="EC" id="5.6.2.4"/>
    </reaction>
</comment>
<keyword evidence="4" id="KW-0238">DNA-binding</keyword>
<dbReference type="PROSITE" id="PS51194">
    <property type="entry name" value="HELICASE_CTER"/>
    <property type="match status" value="1"/>
</dbReference>
<dbReference type="SUPFAM" id="SSF52540">
    <property type="entry name" value="P-loop containing nucleoside triphosphate hydrolases"/>
    <property type="match status" value="1"/>
</dbReference>
<dbReference type="Pfam" id="PF00270">
    <property type="entry name" value="DEAD"/>
    <property type="match status" value="1"/>
</dbReference>
<proteinExistence type="inferred from homology"/>
<gene>
    <name evidence="10" type="ORF">CW686_08515</name>
</gene>
<dbReference type="PANTHER" id="PTHR13710:SF105">
    <property type="entry name" value="ATP-DEPENDENT DNA HELICASE Q1"/>
    <property type="match status" value="1"/>
</dbReference>
<evidence type="ECO:0000256" key="5">
    <source>
        <dbReference type="ARBA" id="ARBA00023235"/>
    </source>
</evidence>
<comment type="similarity">
    <text evidence="1">Belongs to the helicase family. RecQ subfamily.</text>
</comment>
<evidence type="ECO:0000256" key="4">
    <source>
        <dbReference type="ARBA" id="ARBA00023125"/>
    </source>
</evidence>
<dbReference type="InterPro" id="IPR014001">
    <property type="entry name" value="Helicase_ATP-bd"/>
</dbReference>
<dbReference type="PANTHER" id="PTHR13710">
    <property type="entry name" value="DNA HELICASE RECQ FAMILY MEMBER"/>
    <property type="match status" value="1"/>
</dbReference>
<keyword evidence="2" id="KW-0547">Nucleotide-binding</keyword>
<dbReference type="SMART" id="SM00490">
    <property type="entry name" value="HELICc"/>
    <property type="match status" value="1"/>
</dbReference>
<dbReference type="Gene3D" id="3.40.50.300">
    <property type="entry name" value="P-loop containing nucleotide triphosphate hydrolases"/>
    <property type="match status" value="2"/>
</dbReference>
<dbReference type="Pfam" id="PF00271">
    <property type="entry name" value="Helicase_C"/>
    <property type="match status" value="1"/>
</dbReference>
<dbReference type="Proteomes" id="UP000233482">
    <property type="component" value="Unassembled WGS sequence"/>
</dbReference>
<keyword evidence="3" id="KW-0067">ATP-binding</keyword>
<feature type="domain" description="Helicase C-terminal" evidence="9">
    <location>
        <begin position="521"/>
        <end position="671"/>
    </location>
</feature>
<dbReference type="GO" id="GO:0005694">
    <property type="term" value="C:chromosome"/>
    <property type="evidence" value="ECO:0007669"/>
    <property type="project" value="TreeGrafter"/>
</dbReference>
<dbReference type="GO" id="GO:0005737">
    <property type="term" value="C:cytoplasm"/>
    <property type="evidence" value="ECO:0007669"/>
    <property type="project" value="TreeGrafter"/>
</dbReference>
<feature type="domain" description="Helicase ATP-binding" evidence="8">
    <location>
        <begin position="299"/>
        <end position="479"/>
    </location>
</feature>
<protein>
    <recommendedName>
        <fullName evidence="7">DNA 3'-5' helicase</fullName>
        <ecNumber evidence="7">5.6.2.4</ecNumber>
    </recommendedName>
</protein>
<evidence type="ECO:0000259" key="8">
    <source>
        <dbReference type="PROSITE" id="PS51192"/>
    </source>
</evidence>
<name>A0A855GPM3_9STAP</name>
<dbReference type="GO" id="GO:0009378">
    <property type="term" value="F:four-way junction helicase activity"/>
    <property type="evidence" value="ECO:0007669"/>
    <property type="project" value="TreeGrafter"/>
</dbReference>
<evidence type="ECO:0000259" key="9">
    <source>
        <dbReference type="PROSITE" id="PS51194"/>
    </source>
</evidence>
<accession>A0A855GPM3</accession>
<dbReference type="InterPro" id="IPR001650">
    <property type="entry name" value="Helicase_C-like"/>
</dbReference>